<dbReference type="InterPro" id="IPR004838">
    <property type="entry name" value="NHTrfase_class1_PyrdxlP-BS"/>
</dbReference>
<name>A0A9P5Z7D9_9AGAR</name>
<evidence type="ECO:0000256" key="1">
    <source>
        <dbReference type="ARBA" id="ARBA00001933"/>
    </source>
</evidence>
<dbReference type="InterPro" id="IPR015422">
    <property type="entry name" value="PyrdxlP-dep_Trfase_small"/>
</dbReference>
<reference evidence="10" key="1">
    <citation type="submission" date="2020-11" db="EMBL/GenBank/DDBJ databases">
        <authorList>
            <consortium name="DOE Joint Genome Institute"/>
            <person name="Ahrendt S."/>
            <person name="Riley R."/>
            <person name="Andreopoulos W."/>
            <person name="Labutti K."/>
            <person name="Pangilinan J."/>
            <person name="Ruiz-Duenas F.J."/>
            <person name="Barrasa J.M."/>
            <person name="Sanchez-Garcia M."/>
            <person name="Camarero S."/>
            <person name="Miyauchi S."/>
            <person name="Serrano A."/>
            <person name="Linde D."/>
            <person name="Babiker R."/>
            <person name="Drula E."/>
            <person name="Ayuso-Fernandez I."/>
            <person name="Pacheco R."/>
            <person name="Padilla G."/>
            <person name="Ferreira P."/>
            <person name="Barriuso J."/>
            <person name="Kellner H."/>
            <person name="Castanera R."/>
            <person name="Alfaro M."/>
            <person name="Ramirez L."/>
            <person name="Pisabarro A.G."/>
            <person name="Kuo A."/>
            <person name="Tritt A."/>
            <person name="Lipzen A."/>
            <person name="He G."/>
            <person name="Yan M."/>
            <person name="Ng V."/>
            <person name="Cullen D."/>
            <person name="Martin F."/>
            <person name="Rosso M.-N."/>
            <person name="Henrissat B."/>
            <person name="Hibbett D."/>
            <person name="Martinez A.T."/>
            <person name="Grigoriev I.V."/>
        </authorList>
    </citation>
    <scope>NUCLEOTIDE SEQUENCE</scope>
    <source>
        <strain evidence="10">CIRM-BRFM 674</strain>
    </source>
</reference>
<comment type="cofactor">
    <cofactor evidence="1">
        <name>pyridoxal 5'-phosphate</name>
        <dbReference type="ChEBI" id="CHEBI:597326"/>
    </cofactor>
</comment>
<dbReference type="CDD" id="cd00609">
    <property type="entry name" value="AAT_like"/>
    <property type="match status" value="1"/>
</dbReference>
<evidence type="ECO:0000256" key="4">
    <source>
        <dbReference type="ARBA" id="ARBA00022576"/>
    </source>
</evidence>
<evidence type="ECO:0000259" key="9">
    <source>
        <dbReference type="Pfam" id="PF00155"/>
    </source>
</evidence>
<dbReference type="Gene3D" id="3.90.1150.10">
    <property type="entry name" value="Aspartate Aminotransferase, domain 1"/>
    <property type="match status" value="1"/>
</dbReference>
<evidence type="ECO:0000256" key="7">
    <source>
        <dbReference type="ARBA" id="ARBA00049185"/>
    </source>
</evidence>
<dbReference type="EC" id="2.6.1.1" evidence="8"/>
<comment type="caution">
    <text evidence="10">The sequence shown here is derived from an EMBL/GenBank/DDBJ whole genome shotgun (WGS) entry which is preliminary data.</text>
</comment>
<dbReference type="GO" id="GO:0004069">
    <property type="term" value="F:L-aspartate:2-oxoglutarate aminotransferase activity"/>
    <property type="evidence" value="ECO:0007669"/>
    <property type="project" value="UniProtKB-EC"/>
</dbReference>
<dbReference type="InterPro" id="IPR015424">
    <property type="entry name" value="PyrdxlP-dep_Trfase"/>
</dbReference>
<evidence type="ECO:0000313" key="11">
    <source>
        <dbReference type="Proteomes" id="UP000807469"/>
    </source>
</evidence>
<keyword evidence="4 8" id="KW-0032">Aminotransferase</keyword>
<dbReference type="Gene3D" id="3.40.640.10">
    <property type="entry name" value="Type I PLP-dependent aspartate aminotransferase-like (Major domain)"/>
    <property type="match status" value="1"/>
</dbReference>
<evidence type="ECO:0000256" key="6">
    <source>
        <dbReference type="ARBA" id="ARBA00022898"/>
    </source>
</evidence>
<gene>
    <name evidence="10" type="ORF">BDN70DRAFT_876338</name>
</gene>
<comment type="miscellaneous">
    <text evidence="8">In eukaryotes there are cytoplasmic, mitochondrial and chloroplastic isozymes.</text>
</comment>
<dbReference type="FunFam" id="3.40.640.10:FF:000026">
    <property type="entry name" value="Aspartate aminotransferase"/>
    <property type="match status" value="1"/>
</dbReference>
<comment type="catalytic activity">
    <reaction evidence="7 8">
        <text>L-aspartate + 2-oxoglutarate = oxaloacetate + L-glutamate</text>
        <dbReference type="Rhea" id="RHEA:21824"/>
        <dbReference type="ChEBI" id="CHEBI:16452"/>
        <dbReference type="ChEBI" id="CHEBI:16810"/>
        <dbReference type="ChEBI" id="CHEBI:29985"/>
        <dbReference type="ChEBI" id="CHEBI:29991"/>
        <dbReference type="EC" id="2.6.1.1"/>
    </reaction>
</comment>
<dbReference type="GO" id="GO:0005739">
    <property type="term" value="C:mitochondrion"/>
    <property type="evidence" value="ECO:0007669"/>
    <property type="project" value="TreeGrafter"/>
</dbReference>
<dbReference type="GO" id="GO:0006533">
    <property type="term" value="P:L-aspartate catabolic process"/>
    <property type="evidence" value="ECO:0007669"/>
    <property type="project" value="TreeGrafter"/>
</dbReference>
<keyword evidence="11" id="KW-1185">Reference proteome</keyword>
<dbReference type="GO" id="GO:0030170">
    <property type="term" value="F:pyridoxal phosphate binding"/>
    <property type="evidence" value="ECO:0007669"/>
    <property type="project" value="InterPro"/>
</dbReference>
<comment type="similarity">
    <text evidence="2">Belongs to the class-I pyridoxal-phosphate-dependent aminotransferase family.</text>
</comment>
<keyword evidence="6" id="KW-0663">Pyridoxal phosphate</keyword>
<dbReference type="PANTHER" id="PTHR11879">
    <property type="entry name" value="ASPARTATE AMINOTRANSFERASE"/>
    <property type="match status" value="1"/>
</dbReference>
<feature type="domain" description="Aminotransferase class I/classII large" evidence="9">
    <location>
        <begin position="50"/>
        <end position="417"/>
    </location>
</feature>
<dbReference type="PROSITE" id="PS00105">
    <property type="entry name" value="AA_TRANSFER_CLASS_1"/>
    <property type="match status" value="1"/>
</dbReference>
<keyword evidence="5 8" id="KW-0808">Transferase</keyword>
<sequence length="426" mass="46288">MLATTFARRSALGARANALRSVSTWANVPAGPPDAILGITEAFKADKDPRKINLGVGAYRDENGKPYILPSVKKAEEFVNASLPDKEYLPITGLPEFTKNAALLAYGAESVPLQQGAISVTQSISGTGALRIGGTFLARHYPHSKDIYLPVPTWGNHIPLFRDSGLNVHGYRYFNKETVGLDFDGLKADLEAAPEGSIVLLHACAHNPTGIDPTPAQWAKISDIVKEKKLFPFFDMAYQGFASGSTVKDAFAVRHFVEQGHQVALAQSFAKNMGLYGERVGAFSLTTSDPAEKARVDSQLKIIIRPMYSNPPVHGARVANAILSTPELYTQWETEVKGMADRIISMREKLFDTLQNGLETPGTWGHIKSQIGMFSYTGLTTPQTKALAEKAHVYMTADGRISMAGLNSGNIEYFAESVDKAVRGQL</sequence>
<comment type="subunit">
    <text evidence="3 8">Homodimer.</text>
</comment>
<accession>A0A9P5Z7D9</accession>
<evidence type="ECO:0000256" key="3">
    <source>
        <dbReference type="ARBA" id="ARBA00011738"/>
    </source>
</evidence>
<dbReference type="OrthoDB" id="6752799at2759"/>
<dbReference type="SUPFAM" id="SSF53383">
    <property type="entry name" value="PLP-dependent transferases"/>
    <property type="match status" value="1"/>
</dbReference>
<organism evidence="10 11">
    <name type="scientific">Pholiota conissans</name>
    <dbReference type="NCBI Taxonomy" id="109636"/>
    <lineage>
        <taxon>Eukaryota</taxon>
        <taxon>Fungi</taxon>
        <taxon>Dikarya</taxon>
        <taxon>Basidiomycota</taxon>
        <taxon>Agaricomycotina</taxon>
        <taxon>Agaricomycetes</taxon>
        <taxon>Agaricomycetidae</taxon>
        <taxon>Agaricales</taxon>
        <taxon>Agaricineae</taxon>
        <taxon>Strophariaceae</taxon>
        <taxon>Pholiota</taxon>
    </lineage>
</organism>
<protein>
    <recommendedName>
        <fullName evidence="8">Aspartate aminotransferase</fullName>
        <ecNumber evidence="8">2.6.1.1</ecNumber>
    </recommendedName>
</protein>
<dbReference type="Proteomes" id="UP000807469">
    <property type="component" value="Unassembled WGS sequence"/>
</dbReference>
<dbReference type="PANTHER" id="PTHR11879:SF22">
    <property type="entry name" value="ASPARTATE AMINOTRANSFERASE, MITOCHONDRIAL"/>
    <property type="match status" value="1"/>
</dbReference>
<dbReference type="FunFam" id="3.90.1150.10:FF:000001">
    <property type="entry name" value="Aspartate aminotransferase"/>
    <property type="match status" value="1"/>
</dbReference>
<evidence type="ECO:0000313" key="10">
    <source>
        <dbReference type="EMBL" id="KAF9481379.1"/>
    </source>
</evidence>
<dbReference type="InterPro" id="IPR000796">
    <property type="entry name" value="Asp_trans"/>
</dbReference>
<dbReference type="AlphaFoldDB" id="A0A9P5Z7D9"/>
<dbReference type="NCBIfam" id="NF006719">
    <property type="entry name" value="PRK09257.1"/>
    <property type="match status" value="1"/>
</dbReference>
<evidence type="ECO:0000256" key="8">
    <source>
        <dbReference type="RuleBase" id="RU000480"/>
    </source>
</evidence>
<dbReference type="InterPro" id="IPR004839">
    <property type="entry name" value="Aminotransferase_I/II_large"/>
</dbReference>
<evidence type="ECO:0000256" key="5">
    <source>
        <dbReference type="ARBA" id="ARBA00022679"/>
    </source>
</evidence>
<dbReference type="InterPro" id="IPR015421">
    <property type="entry name" value="PyrdxlP-dep_Trfase_major"/>
</dbReference>
<dbReference type="Pfam" id="PF00155">
    <property type="entry name" value="Aminotran_1_2"/>
    <property type="match status" value="1"/>
</dbReference>
<dbReference type="PRINTS" id="PR00799">
    <property type="entry name" value="TRANSAMINASE"/>
</dbReference>
<proteinExistence type="inferred from homology"/>
<evidence type="ECO:0000256" key="2">
    <source>
        <dbReference type="ARBA" id="ARBA00007441"/>
    </source>
</evidence>
<dbReference type="EMBL" id="MU155179">
    <property type="protein sequence ID" value="KAF9481379.1"/>
    <property type="molecule type" value="Genomic_DNA"/>
</dbReference>